<sequence>MFSACRTFTYGTDSCNNLCRCVKENTEFCDNVNGECICKPGWTLGDCSQDVNECLGTNNKVCPTNSDCINTKRIYRCECRLGYVLNTTSGKCEESKECLYKKCSDGCYVASQGVEKCICPEGLVLDTLAETVCV</sequence>
<comment type="caution">
    <text evidence="10">The sequence shown here is derived from an EMBL/GenBank/DDBJ whole genome shotgun (WGS) entry which is preliminary data.</text>
</comment>
<dbReference type="Pfam" id="PF09064">
    <property type="entry name" value="EGF_Tme5"/>
    <property type="match status" value="1"/>
</dbReference>
<keyword evidence="3" id="KW-0677">Repeat</keyword>
<evidence type="ECO:0000256" key="5">
    <source>
        <dbReference type="ARBA" id="ARBA00023157"/>
    </source>
</evidence>
<feature type="non-terminal residue" evidence="10">
    <location>
        <position position="1"/>
    </location>
</feature>
<dbReference type="InterPro" id="IPR018097">
    <property type="entry name" value="EGF_Ca-bd_CS"/>
</dbReference>
<evidence type="ECO:0000256" key="6">
    <source>
        <dbReference type="ARBA" id="ARBA00045242"/>
    </source>
</evidence>
<evidence type="ECO:0000313" key="11">
    <source>
        <dbReference type="Proteomes" id="UP001233172"/>
    </source>
</evidence>
<organism evidence="10 11">
    <name type="scientific">Biomphalaria pfeifferi</name>
    <name type="common">Bloodfluke planorb</name>
    <name type="synonym">Freshwater snail</name>
    <dbReference type="NCBI Taxonomy" id="112525"/>
    <lineage>
        <taxon>Eukaryota</taxon>
        <taxon>Metazoa</taxon>
        <taxon>Spiralia</taxon>
        <taxon>Lophotrochozoa</taxon>
        <taxon>Mollusca</taxon>
        <taxon>Gastropoda</taxon>
        <taxon>Heterobranchia</taxon>
        <taxon>Euthyneura</taxon>
        <taxon>Panpulmonata</taxon>
        <taxon>Hygrophila</taxon>
        <taxon>Lymnaeoidea</taxon>
        <taxon>Planorbidae</taxon>
        <taxon>Biomphalaria</taxon>
    </lineage>
</organism>
<proteinExistence type="predicted"/>
<keyword evidence="4" id="KW-0325">Glycoprotein</keyword>
<evidence type="ECO:0000256" key="4">
    <source>
        <dbReference type="ARBA" id="ARBA00022974"/>
    </source>
</evidence>
<comment type="subunit">
    <text evidence="7">Interacts with ITGAL, ITGAM and ITGB2. Interacts with thrombin/F2; this interaction switches the specificity of thrombin from a procoagulant to an anticoagulant and antifibrinolytic protease. Interacts with ANGP1 and ANGP2; these interactions significantly inhibit the generation of activated PC and TAFIa/CPB2 by the thrombin/thrombomodulin complex. Interacts with PF4; this interaction enhances generation of activated protein C. Interacts with HMGB1; this interaction inhibits HMGB1 inflammatory activity.</text>
</comment>
<dbReference type="PROSITE" id="PS00010">
    <property type="entry name" value="ASX_HYDROXYL"/>
    <property type="match status" value="1"/>
</dbReference>
<dbReference type="GO" id="GO:0016020">
    <property type="term" value="C:membrane"/>
    <property type="evidence" value="ECO:0007669"/>
    <property type="project" value="InterPro"/>
</dbReference>
<dbReference type="GO" id="GO:0004888">
    <property type="term" value="F:transmembrane signaling receptor activity"/>
    <property type="evidence" value="ECO:0007669"/>
    <property type="project" value="InterPro"/>
</dbReference>
<dbReference type="InterPro" id="IPR000152">
    <property type="entry name" value="EGF-type_Asp/Asn_hydroxyl_site"/>
</dbReference>
<dbReference type="GO" id="GO:0005509">
    <property type="term" value="F:calcium ion binding"/>
    <property type="evidence" value="ECO:0007669"/>
    <property type="project" value="InterPro"/>
</dbReference>
<accession>A0AAD8FKP1</accession>
<evidence type="ECO:0000256" key="8">
    <source>
        <dbReference type="PROSITE-ProRule" id="PRU00076"/>
    </source>
</evidence>
<dbReference type="InterPro" id="IPR015149">
    <property type="entry name" value="Tme5_EGF-like"/>
</dbReference>
<dbReference type="Gene3D" id="2.10.25.10">
    <property type="entry name" value="Laminin"/>
    <property type="match status" value="1"/>
</dbReference>
<keyword evidence="11" id="KW-1185">Reference proteome</keyword>
<evidence type="ECO:0000256" key="2">
    <source>
        <dbReference type="ARBA" id="ARBA00022536"/>
    </source>
</evidence>
<reference evidence="10" key="2">
    <citation type="submission" date="2023-04" db="EMBL/GenBank/DDBJ databases">
        <authorList>
            <person name="Bu L."/>
            <person name="Lu L."/>
            <person name="Laidemitt M.R."/>
            <person name="Zhang S.M."/>
            <person name="Mutuku M."/>
            <person name="Mkoji G."/>
            <person name="Steinauer M."/>
            <person name="Loker E.S."/>
        </authorList>
    </citation>
    <scope>NUCLEOTIDE SEQUENCE</scope>
    <source>
        <strain evidence="10">KasaAsao</strain>
        <tissue evidence="10">Whole Snail</tissue>
    </source>
</reference>
<dbReference type="Pfam" id="PF07645">
    <property type="entry name" value="EGF_CA"/>
    <property type="match status" value="1"/>
</dbReference>
<evidence type="ECO:0000313" key="10">
    <source>
        <dbReference type="EMBL" id="KAK0067488.1"/>
    </source>
</evidence>
<dbReference type="AlphaFoldDB" id="A0AAD8FKP1"/>
<dbReference type="PROSITE" id="PS01187">
    <property type="entry name" value="EGF_CA"/>
    <property type="match status" value="1"/>
</dbReference>
<dbReference type="SMART" id="SM00179">
    <property type="entry name" value="EGF_CA"/>
    <property type="match status" value="1"/>
</dbReference>
<evidence type="ECO:0000259" key="9">
    <source>
        <dbReference type="PROSITE" id="PS50026"/>
    </source>
</evidence>
<evidence type="ECO:0000256" key="7">
    <source>
        <dbReference type="ARBA" id="ARBA00046453"/>
    </source>
</evidence>
<dbReference type="PROSITE" id="PS50026">
    <property type="entry name" value="EGF_3"/>
    <property type="match status" value="1"/>
</dbReference>
<evidence type="ECO:0000256" key="1">
    <source>
        <dbReference type="ARBA" id="ARBA00019822"/>
    </source>
</evidence>
<dbReference type="SUPFAM" id="SSF57184">
    <property type="entry name" value="Growth factor receptor domain"/>
    <property type="match status" value="1"/>
</dbReference>
<evidence type="ECO:0000256" key="3">
    <source>
        <dbReference type="ARBA" id="ARBA00022737"/>
    </source>
</evidence>
<dbReference type="SMART" id="SM00181">
    <property type="entry name" value="EGF"/>
    <property type="match status" value="3"/>
</dbReference>
<dbReference type="InterPro" id="IPR001881">
    <property type="entry name" value="EGF-like_Ca-bd_dom"/>
</dbReference>
<dbReference type="EMBL" id="JASAOG010000007">
    <property type="protein sequence ID" value="KAK0067488.1"/>
    <property type="molecule type" value="Genomic_DNA"/>
</dbReference>
<feature type="domain" description="EGF-like" evidence="9">
    <location>
        <begin position="50"/>
        <end position="89"/>
    </location>
</feature>
<reference evidence="10" key="1">
    <citation type="journal article" date="2023" name="PLoS Negl. Trop. Dis.">
        <title>A genome sequence for Biomphalaria pfeifferi, the major vector snail for the human-infecting parasite Schistosoma mansoni.</title>
        <authorList>
            <person name="Bu L."/>
            <person name="Lu L."/>
            <person name="Laidemitt M.R."/>
            <person name="Zhang S.M."/>
            <person name="Mutuku M."/>
            <person name="Mkoji G."/>
            <person name="Steinauer M."/>
            <person name="Loker E.S."/>
        </authorList>
    </citation>
    <scope>NUCLEOTIDE SEQUENCE</scope>
    <source>
        <strain evidence="10">KasaAsao</strain>
    </source>
</reference>
<keyword evidence="4" id="KW-0654">Proteoglycan</keyword>
<dbReference type="InterPro" id="IPR049883">
    <property type="entry name" value="NOTCH1_EGF-like"/>
</dbReference>
<dbReference type="InterPro" id="IPR009030">
    <property type="entry name" value="Growth_fac_rcpt_cys_sf"/>
</dbReference>
<comment type="function">
    <text evidence="6">Endothelial cell receptor that plays a critical role in regulating several physiological processes including hemostasis, coagulation, fibrinolysis, inflammation, and angiogenesis. Acts as a cofactor for thrombin activation of protein C/PROC on the surface of vascular endothelial cells leading to initiation of the activated protein C anticoagulant pathway. Also accelerates the activation of the plasma carboxypeptidase B2/CPB2, which catalyzes removal of C-terminal basic amino acids from its substrates including kinins or anaphylatoxins leading to fibrinolysis inhibition. Plays critical protective roles in changing the cleavage specificity of protease-activated receptor 1/PAR1, inhibiting endothelial cell permeability and inflammation. Suppresses inflammation distinctly from its anticoagulant cofactor activity by sequestering HMGB1 thereby preventing it from engaging cellular receptors such as RAGE and contributing to the inflammatory response.</text>
</comment>
<dbReference type="Proteomes" id="UP001233172">
    <property type="component" value="Unassembled WGS sequence"/>
</dbReference>
<dbReference type="InterPro" id="IPR000742">
    <property type="entry name" value="EGF"/>
</dbReference>
<keyword evidence="2 8" id="KW-0245">EGF-like domain</keyword>
<name>A0AAD8FKP1_BIOPF</name>
<keyword evidence="5" id="KW-1015">Disulfide bond</keyword>
<comment type="caution">
    <text evidence="8">Lacks conserved residue(s) required for the propagation of feature annotation.</text>
</comment>
<gene>
    <name evidence="10" type="ORF">Bpfe_002995</name>
</gene>
<protein>
    <recommendedName>
        <fullName evidence="1">Thrombomodulin</fullName>
    </recommendedName>
</protein>